<dbReference type="AlphaFoldDB" id="A0A926NH61"/>
<evidence type="ECO:0000313" key="2">
    <source>
        <dbReference type="EMBL" id="MBD1380715.1"/>
    </source>
</evidence>
<evidence type="ECO:0000313" key="3">
    <source>
        <dbReference type="Proteomes" id="UP000626844"/>
    </source>
</evidence>
<comment type="caution">
    <text evidence="2">The sequence shown here is derived from an EMBL/GenBank/DDBJ whole genome shotgun (WGS) entry which is preliminary data.</text>
</comment>
<dbReference type="Proteomes" id="UP000626844">
    <property type="component" value="Unassembled WGS sequence"/>
</dbReference>
<organism evidence="2 3">
    <name type="scientific">Metabacillus arenae</name>
    <dbReference type="NCBI Taxonomy" id="2771434"/>
    <lineage>
        <taxon>Bacteria</taxon>
        <taxon>Bacillati</taxon>
        <taxon>Bacillota</taxon>
        <taxon>Bacilli</taxon>
        <taxon>Bacillales</taxon>
        <taxon>Bacillaceae</taxon>
        <taxon>Metabacillus</taxon>
    </lineage>
</organism>
<reference evidence="2" key="1">
    <citation type="submission" date="2020-09" db="EMBL/GenBank/DDBJ databases">
        <title>A novel bacterium of genus Bacillus, isolated from South China Sea.</title>
        <authorList>
            <person name="Huang H."/>
            <person name="Mo K."/>
            <person name="Hu Y."/>
        </authorList>
    </citation>
    <scope>NUCLEOTIDE SEQUENCE</scope>
    <source>
        <strain evidence="2">IB182487</strain>
    </source>
</reference>
<dbReference type="EMBL" id="JACXAI010000011">
    <property type="protein sequence ID" value="MBD1380715.1"/>
    <property type="molecule type" value="Genomic_DNA"/>
</dbReference>
<keyword evidence="1" id="KW-1133">Transmembrane helix</keyword>
<evidence type="ECO:0000256" key="1">
    <source>
        <dbReference type="SAM" id="Phobius"/>
    </source>
</evidence>
<dbReference type="RefSeq" id="WP_191158306.1">
    <property type="nucleotide sequence ID" value="NZ_JACXAI010000011.1"/>
</dbReference>
<keyword evidence="1" id="KW-0812">Transmembrane</keyword>
<feature type="transmembrane region" description="Helical" evidence="1">
    <location>
        <begin position="38"/>
        <end position="58"/>
    </location>
</feature>
<accession>A0A926NH61</accession>
<keyword evidence="1" id="KW-0472">Membrane</keyword>
<keyword evidence="3" id="KW-1185">Reference proteome</keyword>
<sequence>MMIYFIFLAVFILYYINKLTNSLCLVREIPEDRQGKVFRTINILVTILLISSYIEILFASI</sequence>
<name>A0A926NH61_9BACI</name>
<gene>
    <name evidence="2" type="ORF">IC621_10785</name>
</gene>
<proteinExistence type="predicted"/>
<protein>
    <submittedName>
        <fullName evidence="2">Uncharacterized protein</fullName>
    </submittedName>
</protein>